<comment type="caution">
    <text evidence="4">The sequence shown here is derived from an EMBL/GenBank/DDBJ whole genome shotgun (WGS) entry which is preliminary data.</text>
</comment>
<evidence type="ECO:0000313" key="5">
    <source>
        <dbReference type="Proteomes" id="UP001595075"/>
    </source>
</evidence>
<dbReference type="InterPro" id="IPR011032">
    <property type="entry name" value="GroES-like_sf"/>
</dbReference>
<dbReference type="SUPFAM" id="SSF51735">
    <property type="entry name" value="NAD(P)-binding Rossmann-fold domains"/>
    <property type="match status" value="1"/>
</dbReference>
<evidence type="ECO:0000256" key="2">
    <source>
        <dbReference type="ARBA" id="ARBA00023002"/>
    </source>
</evidence>
<organism evidence="4 5">
    <name type="scientific">Oculimacula yallundae</name>
    <dbReference type="NCBI Taxonomy" id="86028"/>
    <lineage>
        <taxon>Eukaryota</taxon>
        <taxon>Fungi</taxon>
        <taxon>Dikarya</taxon>
        <taxon>Ascomycota</taxon>
        <taxon>Pezizomycotina</taxon>
        <taxon>Leotiomycetes</taxon>
        <taxon>Helotiales</taxon>
        <taxon>Ploettnerulaceae</taxon>
        <taxon>Oculimacula</taxon>
    </lineage>
</organism>
<accession>A0ABR4BW52</accession>
<dbReference type="Gene3D" id="3.90.180.10">
    <property type="entry name" value="Medium-chain alcohol dehydrogenases, catalytic domain"/>
    <property type="match status" value="1"/>
</dbReference>
<comment type="similarity">
    <text evidence="1">Belongs to the zinc-containing alcohol dehydrogenase family.</text>
</comment>
<dbReference type="InterPro" id="IPR013154">
    <property type="entry name" value="ADH-like_N"/>
</dbReference>
<dbReference type="PANTHER" id="PTHR45348">
    <property type="entry name" value="HYPOTHETICAL OXIDOREDUCTASE (EUROFUNG)"/>
    <property type="match status" value="1"/>
</dbReference>
<dbReference type="Proteomes" id="UP001595075">
    <property type="component" value="Unassembled WGS sequence"/>
</dbReference>
<keyword evidence="2" id="KW-0560">Oxidoreductase</keyword>
<feature type="domain" description="Enoyl reductase (ER)" evidence="3">
    <location>
        <begin position="8"/>
        <end position="353"/>
    </location>
</feature>
<reference evidence="4 5" key="1">
    <citation type="journal article" date="2024" name="Commun. Biol.">
        <title>Comparative genomic analysis of thermophilic fungi reveals convergent evolutionary adaptations and gene losses.</title>
        <authorList>
            <person name="Steindorff A.S."/>
            <person name="Aguilar-Pontes M.V."/>
            <person name="Robinson A.J."/>
            <person name="Andreopoulos B."/>
            <person name="LaButti K."/>
            <person name="Kuo A."/>
            <person name="Mondo S."/>
            <person name="Riley R."/>
            <person name="Otillar R."/>
            <person name="Haridas S."/>
            <person name="Lipzen A."/>
            <person name="Grimwood J."/>
            <person name="Schmutz J."/>
            <person name="Clum A."/>
            <person name="Reid I.D."/>
            <person name="Moisan M.C."/>
            <person name="Butler G."/>
            <person name="Nguyen T.T.M."/>
            <person name="Dewar K."/>
            <person name="Conant G."/>
            <person name="Drula E."/>
            <person name="Henrissat B."/>
            <person name="Hansel C."/>
            <person name="Singer S."/>
            <person name="Hutchinson M.I."/>
            <person name="de Vries R.P."/>
            <person name="Natvig D.O."/>
            <person name="Powell A.J."/>
            <person name="Tsang A."/>
            <person name="Grigoriev I.V."/>
        </authorList>
    </citation>
    <scope>NUCLEOTIDE SEQUENCE [LARGE SCALE GENOMIC DNA]</scope>
    <source>
        <strain evidence="4 5">CBS 494.80</strain>
    </source>
</reference>
<dbReference type="InterPro" id="IPR047122">
    <property type="entry name" value="Trans-enoyl_RdTase-like"/>
</dbReference>
<dbReference type="CDD" id="cd08249">
    <property type="entry name" value="enoyl_reductase_like"/>
    <property type="match status" value="1"/>
</dbReference>
<dbReference type="Pfam" id="PF08240">
    <property type="entry name" value="ADH_N"/>
    <property type="match status" value="1"/>
</dbReference>
<evidence type="ECO:0000313" key="4">
    <source>
        <dbReference type="EMBL" id="KAL2061461.1"/>
    </source>
</evidence>
<dbReference type="Gene3D" id="3.40.50.720">
    <property type="entry name" value="NAD(P)-binding Rossmann-like Domain"/>
    <property type="match status" value="1"/>
</dbReference>
<gene>
    <name evidence="4" type="ORF">VTL71DRAFT_6838</name>
</gene>
<dbReference type="PANTHER" id="PTHR45348:SF5">
    <property type="entry name" value="OXIDOREDUCTASE, PUTATIVE (AFU_ORTHOLOGUE AFUA_8G01420)-RELATED"/>
    <property type="match status" value="1"/>
</dbReference>
<sequence>MEEIVISGRPVWAARRQRVEIPTPGNSEVLIKVVAVGLNPKDWKYTEDCTEAEALNAGDDIAGIVEAVGTDVVDLKPGDRVAGLHRLGELAGGYAEYALLPESTFFMLPPTISFESGATLPLACMTAAISLFQALGLPHCSEPCNDGIPILIYGGATAVGAFALQLAGMIGLNPIITIAGAGIPFVKSLDVATHIIDYRAGDAAYIEGEINRALGGKKLFKALDCACQRGSWDIIARTMSSGGQLNMLDWGEVLDWDPELDVKGSKAWSPPDGVELSFTLVSSAYGVKHDWISCERAVSDAKFAHDFYRQMSQLLSAGRLKPHPYTVLSGGLDGILQGLKDLQAGVVSAKKLVARIEDTIGLVMPGKE</sequence>
<dbReference type="InterPro" id="IPR036291">
    <property type="entry name" value="NAD(P)-bd_dom_sf"/>
</dbReference>
<dbReference type="InterPro" id="IPR020843">
    <property type="entry name" value="ER"/>
</dbReference>
<dbReference type="SMART" id="SM00829">
    <property type="entry name" value="PKS_ER"/>
    <property type="match status" value="1"/>
</dbReference>
<dbReference type="EMBL" id="JAZHXI010000018">
    <property type="protein sequence ID" value="KAL2061461.1"/>
    <property type="molecule type" value="Genomic_DNA"/>
</dbReference>
<proteinExistence type="inferred from homology"/>
<evidence type="ECO:0000259" key="3">
    <source>
        <dbReference type="SMART" id="SM00829"/>
    </source>
</evidence>
<protein>
    <recommendedName>
        <fullName evidence="3">Enoyl reductase (ER) domain-containing protein</fullName>
    </recommendedName>
</protein>
<evidence type="ECO:0000256" key="1">
    <source>
        <dbReference type="ARBA" id="ARBA00008072"/>
    </source>
</evidence>
<keyword evidence="5" id="KW-1185">Reference proteome</keyword>
<name>A0ABR4BW52_9HELO</name>
<dbReference type="SUPFAM" id="SSF50129">
    <property type="entry name" value="GroES-like"/>
    <property type="match status" value="1"/>
</dbReference>